<keyword evidence="2" id="KW-1185">Reference proteome</keyword>
<evidence type="ECO:0008006" key="3">
    <source>
        <dbReference type="Google" id="ProtNLM"/>
    </source>
</evidence>
<dbReference type="eggNOG" id="ENOG502ZMR1">
    <property type="taxonomic scope" value="Bacteria"/>
</dbReference>
<dbReference type="STRING" id="1112204.GPOL_c24240"/>
<sequence length="88" mass="10297">MRTETPRWLGGTMTVINNKQQQMIDFETSWYTLGGGSSREITEQFGLTDRDFFAQVDQLVDEAPPSGLSNSELRRMRQVIRRRLWMAR</sequence>
<dbReference type="EMBL" id="CP003119">
    <property type="protein sequence ID" value="AFA73453.1"/>
    <property type="molecule type" value="Genomic_DNA"/>
</dbReference>
<proteinExistence type="predicted"/>
<evidence type="ECO:0000313" key="2">
    <source>
        <dbReference type="Proteomes" id="UP000009154"/>
    </source>
</evidence>
<protein>
    <recommendedName>
        <fullName evidence="3">DUF3263 domain-containing protein</fullName>
    </recommendedName>
</protein>
<accession>H6N2M8</accession>
<dbReference type="HOGENOM" id="CLU_2464693_0_0_11"/>
<dbReference type="Proteomes" id="UP000009154">
    <property type="component" value="Chromosome"/>
</dbReference>
<organism evidence="1 2">
    <name type="scientific">Gordonia polyisoprenivorans (strain DSM 44266 / VH2)</name>
    <dbReference type="NCBI Taxonomy" id="1112204"/>
    <lineage>
        <taxon>Bacteria</taxon>
        <taxon>Bacillati</taxon>
        <taxon>Actinomycetota</taxon>
        <taxon>Actinomycetes</taxon>
        <taxon>Mycobacteriales</taxon>
        <taxon>Gordoniaceae</taxon>
        <taxon>Gordonia</taxon>
    </lineage>
</organism>
<reference evidence="1 2" key="1">
    <citation type="journal article" date="2012" name="Appl. Environ. Microbiol.">
        <title>Involvement of two latex-clearing proteins during rubber degradation and insights into the subsequent degradation pathway revealed by the genome sequence of Gordonia polyisoprenivorans strain VH2.</title>
        <authorList>
            <person name="Hiessl S."/>
            <person name="Schuldes J."/>
            <person name="Thurmer A."/>
            <person name="Halbsguth T."/>
            <person name="Broker D."/>
            <person name="Angelov A."/>
            <person name="Liebl W."/>
            <person name="Daniel R."/>
            <person name="Steinbuchel A."/>
        </authorList>
    </citation>
    <scope>NUCLEOTIDE SEQUENCE [LARGE SCALE GENOMIC DNA]</scope>
    <source>
        <strain evidence="2">DSM 44266 / VH2</strain>
    </source>
</reference>
<dbReference type="Pfam" id="PF11662">
    <property type="entry name" value="DUF3263"/>
    <property type="match status" value="1"/>
</dbReference>
<dbReference type="KEGG" id="gpo:GPOL_c24240"/>
<name>H6N2M8_GORPV</name>
<dbReference type="InterPro" id="IPR021678">
    <property type="entry name" value="DUF3263"/>
</dbReference>
<evidence type="ECO:0000313" key="1">
    <source>
        <dbReference type="EMBL" id="AFA73453.1"/>
    </source>
</evidence>
<gene>
    <name evidence="1" type="ordered locus">GPOL_c24240</name>
</gene>
<dbReference type="AlphaFoldDB" id="H6N2M8"/>